<gene>
    <name evidence="1" type="ORF">RR49_00352</name>
</gene>
<dbReference type="PATRIC" id="fig|400772.4.peg.382"/>
<accession>A0A0F0LXZ4</accession>
<comment type="caution">
    <text evidence="1">The sequence shown here is derived from an EMBL/GenBank/DDBJ whole genome shotgun (WGS) entry which is preliminary data.</text>
</comment>
<evidence type="ECO:0000313" key="1">
    <source>
        <dbReference type="EMBL" id="KJL41272.1"/>
    </source>
</evidence>
<dbReference type="Proteomes" id="UP000033451">
    <property type="component" value="Unassembled WGS sequence"/>
</dbReference>
<dbReference type="InterPro" id="IPR010349">
    <property type="entry name" value="Asparaginase_II"/>
</dbReference>
<dbReference type="STRING" id="400772.RR49_00352"/>
<evidence type="ECO:0000313" key="2">
    <source>
        <dbReference type="Proteomes" id="UP000033451"/>
    </source>
</evidence>
<dbReference type="AlphaFoldDB" id="A0A0F0LXZ4"/>
<proteinExistence type="predicted"/>
<organism evidence="1 2">
    <name type="scientific">Microbacterium ginsengisoli</name>
    <dbReference type="NCBI Taxonomy" id="400772"/>
    <lineage>
        <taxon>Bacteria</taxon>
        <taxon>Bacillati</taxon>
        <taxon>Actinomycetota</taxon>
        <taxon>Actinomycetes</taxon>
        <taxon>Micrococcales</taxon>
        <taxon>Microbacteriaceae</taxon>
        <taxon>Microbacterium</taxon>
    </lineage>
</organism>
<dbReference type="PANTHER" id="PTHR42110">
    <property type="entry name" value="L-ASPARAGINASE, PUTATIVE (AFU_ORTHOLOGUE AFUA_3G11890)-RELATED"/>
    <property type="match status" value="1"/>
</dbReference>
<dbReference type="OrthoDB" id="9780674at2"/>
<dbReference type="RefSeq" id="WP_045246183.1">
    <property type="nucleotide sequence ID" value="NZ_JYIY01000051.1"/>
</dbReference>
<reference evidence="1 2" key="1">
    <citation type="submission" date="2015-02" db="EMBL/GenBank/DDBJ databases">
        <title>Draft genome sequences of ten Microbacterium spp. with emphasis on heavy metal contaminated environments.</title>
        <authorList>
            <person name="Corretto E."/>
        </authorList>
    </citation>
    <scope>NUCLEOTIDE SEQUENCE [LARGE SCALE GENOMIC DNA]</scope>
    <source>
        <strain evidence="1 2">DSM 18659</strain>
    </source>
</reference>
<dbReference type="Pfam" id="PF06089">
    <property type="entry name" value="Asparaginase_II"/>
    <property type="match status" value="1"/>
</dbReference>
<dbReference type="EMBL" id="JYIY01000051">
    <property type="protein sequence ID" value="KJL41272.1"/>
    <property type="molecule type" value="Genomic_DNA"/>
</dbReference>
<name>A0A0F0LXZ4_9MICO</name>
<protein>
    <submittedName>
        <fullName evidence="1">L-asparaginase II</fullName>
    </submittedName>
</protein>
<keyword evidence="2" id="KW-1185">Reference proteome</keyword>
<sequence>MPETFRIADAAELAVVERNGFVESRHAGSAVVLAADGAEVLRLGDPAAPILPRSSLKPLQAVAALTAGAELDDVQRGLATASHTGTDRHADVVCGILQSVDLTEDALQCPAAWPNDVETRDALVRDHSPKTRVRMECSGKHAAMLAACRASGWDVDGYLEIDHPFQVHVRETVERLSGERPTVTAIDGCGAPVHAVSLIGLARGIHRLATASERSPFAMHRLGAQLVRAVRENPWTIAGPGTADTTLITSLGVFAKRGAEGVMIMAAPDGTTAALKVLDGSPRAASAVAVRLLERAGALTADVAAAAIRSLDLVVRGGGAPVGAIRPTV</sequence>
<dbReference type="PANTHER" id="PTHR42110:SF1">
    <property type="entry name" value="L-ASPARAGINASE, PUTATIVE (AFU_ORTHOLOGUE AFUA_3G11890)-RELATED"/>
    <property type="match status" value="1"/>
</dbReference>